<protein>
    <submittedName>
        <fullName evidence="1">Uncharacterized protein</fullName>
    </submittedName>
</protein>
<dbReference type="EMBL" id="LAZR01023555">
    <property type="protein sequence ID" value="KKL78122.1"/>
    <property type="molecule type" value="Genomic_DNA"/>
</dbReference>
<gene>
    <name evidence="1" type="ORF">LCGC14_2028060</name>
</gene>
<proteinExistence type="predicted"/>
<comment type="caution">
    <text evidence="1">The sequence shown here is derived from an EMBL/GenBank/DDBJ whole genome shotgun (WGS) entry which is preliminary data.</text>
</comment>
<organism evidence="1">
    <name type="scientific">marine sediment metagenome</name>
    <dbReference type="NCBI Taxonomy" id="412755"/>
    <lineage>
        <taxon>unclassified sequences</taxon>
        <taxon>metagenomes</taxon>
        <taxon>ecological metagenomes</taxon>
    </lineage>
</organism>
<sequence>MSTNCVRCVKNERSGFDMLCEDCRKVEHRHCEYYKDDPEEFTY</sequence>
<dbReference type="AlphaFoldDB" id="A0A0F9HSL0"/>
<accession>A0A0F9HSL0</accession>
<reference evidence="1" key="1">
    <citation type="journal article" date="2015" name="Nature">
        <title>Complex archaea that bridge the gap between prokaryotes and eukaryotes.</title>
        <authorList>
            <person name="Spang A."/>
            <person name="Saw J.H."/>
            <person name="Jorgensen S.L."/>
            <person name="Zaremba-Niedzwiedzka K."/>
            <person name="Martijn J."/>
            <person name="Lind A.E."/>
            <person name="van Eijk R."/>
            <person name="Schleper C."/>
            <person name="Guy L."/>
            <person name="Ettema T.J."/>
        </authorList>
    </citation>
    <scope>NUCLEOTIDE SEQUENCE</scope>
</reference>
<evidence type="ECO:0000313" key="1">
    <source>
        <dbReference type="EMBL" id="KKL78122.1"/>
    </source>
</evidence>
<feature type="non-terminal residue" evidence="1">
    <location>
        <position position="43"/>
    </location>
</feature>
<name>A0A0F9HSL0_9ZZZZ</name>